<dbReference type="PANTHER" id="PTHR24006">
    <property type="entry name" value="UBIQUITIN CARBOXYL-TERMINAL HYDROLASE"/>
    <property type="match status" value="1"/>
</dbReference>
<dbReference type="Proteomes" id="UP001152622">
    <property type="component" value="Chromosome 14"/>
</dbReference>
<evidence type="ECO:0000256" key="1">
    <source>
        <dbReference type="SAM" id="MobiDB-lite"/>
    </source>
</evidence>
<reference evidence="3" key="1">
    <citation type="journal article" date="2023" name="Science">
        <title>Genome structures resolve the early diversification of teleost fishes.</title>
        <authorList>
            <person name="Parey E."/>
            <person name="Louis A."/>
            <person name="Montfort J."/>
            <person name="Bouchez O."/>
            <person name="Roques C."/>
            <person name="Iampietro C."/>
            <person name="Lluch J."/>
            <person name="Castinel A."/>
            <person name="Donnadieu C."/>
            <person name="Desvignes T."/>
            <person name="Floi Bucao C."/>
            <person name="Jouanno E."/>
            <person name="Wen M."/>
            <person name="Mejri S."/>
            <person name="Dirks R."/>
            <person name="Jansen H."/>
            <person name="Henkel C."/>
            <person name="Chen W.J."/>
            <person name="Zahm M."/>
            <person name="Cabau C."/>
            <person name="Klopp C."/>
            <person name="Thompson A.W."/>
            <person name="Robinson-Rechavi M."/>
            <person name="Braasch I."/>
            <person name="Lecointre G."/>
            <person name="Bobe J."/>
            <person name="Postlethwait J.H."/>
            <person name="Berthelot C."/>
            <person name="Roest Crollius H."/>
            <person name="Guiguen Y."/>
        </authorList>
    </citation>
    <scope>NUCLEOTIDE SEQUENCE</scope>
    <source>
        <strain evidence="3">WJC10195</strain>
    </source>
</reference>
<dbReference type="InterPro" id="IPR038765">
    <property type="entry name" value="Papain-like_cys_pep_sf"/>
</dbReference>
<evidence type="ECO:0000313" key="4">
    <source>
        <dbReference type="Proteomes" id="UP001152622"/>
    </source>
</evidence>
<dbReference type="InterPro" id="IPR018200">
    <property type="entry name" value="USP_CS"/>
</dbReference>
<dbReference type="EMBL" id="JAINUF010000014">
    <property type="protein sequence ID" value="KAJ8342803.1"/>
    <property type="molecule type" value="Genomic_DNA"/>
</dbReference>
<dbReference type="SUPFAM" id="SSF54001">
    <property type="entry name" value="Cysteine proteinases"/>
    <property type="match status" value="1"/>
</dbReference>
<gene>
    <name evidence="3" type="ORF">SKAU_G00327310</name>
</gene>
<feature type="domain" description="USP" evidence="2">
    <location>
        <begin position="1"/>
        <end position="314"/>
    </location>
</feature>
<sequence length="314" mass="33646">MFGGKMVTRIRCLRCQNVSQKEEAFSDLSLAFPPLNHRRDASFILSPSPGGGGGGGARRLNDASSPRCKTPPPQRGSRHARQGSSTWKRWAPWRGWSPLAPRTRALAGAAPSSWRPPQRPDSPASLSVPDLINFFLTPEMLSGDNKYRCQRCSSLQNAEKVVEVTEGPHYLVLTLLRFSFSLATMRRRKILDNVSIPLVLKIPVRLPSRGPVSVGAGPGAGAEPEGSAYVSLTYDLASVVVHSGLSSESGHYYCYARECDGEKPSAEGAGESGSDDPAWATPVQPTPPGDRKGCSGTYSTTRASPTPASRPSAT</sequence>
<dbReference type="PROSITE" id="PS50235">
    <property type="entry name" value="USP_3"/>
    <property type="match status" value="1"/>
</dbReference>
<name>A0A9Q1EPU3_SYNKA</name>
<dbReference type="InterPro" id="IPR050164">
    <property type="entry name" value="Peptidase_C19"/>
</dbReference>
<dbReference type="Gene3D" id="3.90.70.10">
    <property type="entry name" value="Cysteine proteinases"/>
    <property type="match status" value="1"/>
</dbReference>
<dbReference type="AlphaFoldDB" id="A0A9Q1EPU3"/>
<dbReference type="PROSITE" id="PS00973">
    <property type="entry name" value="USP_2"/>
    <property type="match status" value="1"/>
</dbReference>
<dbReference type="InterPro" id="IPR001394">
    <property type="entry name" value="Peptidase_C19_UCH"/>
</dbReference>
<organism evidence="3 4">
    <name type="scientific">Synaphobranchus kaupii</name>
    <name type="common">Kaup's arrowtooth eel</name>
    <dbReference type="NCBI Taxonomy" id="118154"/>
    <lineage>
        <taxon>Eukaryota</taxon>
        <taxon>Metazoa</taxon>
        <taxon>Chordata</taxon>
        <taxon>Craniata</taxon>
        <taxon>Vertebrata</taxon>
        <taxon>Euteleostomi</taxon>
        <taxon>Actinopterygii</taxon>
        <taxon>Neopterygii</taxon>
        <taxon>Teleostei</taxon>
        <taxon>Anguilliformes</taxon>
        <taxon>Synaphobranchidae</taxon>
        <taxon>Synaphobranchus</taxon>
    </lineage>
</organism>
<dbReference type="GO" id="GO:0005829">
    <property type="term" value="C:cytosol"/>
    <property type="evidence" value="ECO:0007669"/>
    <property type="project" value="TreeGrafter"/>
</dbReference>
<accession>A0A9Q1EPU3</accession>
<protein>
    <recommendedName>
        <fullName evidence="2">USP domain-containing protein</fullName>
    </recommendedName>
</protein>
<comment type="caution">
    <text evidence="3">The sequence shown here is derived from an EMBL/GenBank/DDBJ whole genome shotgun (WGS) entry which is preliminary data.</text>
</comment>
<dbReference type="GO" id="GO:0016579">
    <property type="term" value="P:protein deubiquitination"/>
    <property type="evidence" value="ECO:0007669"/>
    <property type="project" value="InterPro"/>
</dbReference>
<evidence type="ECO:0000313" key="3">
    <source>
        <dbReference type="EMBL" id="KAJ8342803.1"/>
    </source>
</evidence>
<feature type="region of interest" description="Disordered" evidence="1">
    <location>
        <begin position="41"/>
        <end position="87"/>
    </location>
</feature>
<dbReference type="Pfam" id="PF00443">
    <property type="entry name" value="UCH"/>
    <property type="match status" value="1"/>
</dbReference>
<dbReference type="GO" id="GO:0004843">
    <property type="term" value="F:cysteine-type deubiquitinase activity"/>
    <property type="evidence" value="ECO:0007669"/>
    <property type="project" value="InterPro"/>
</dbReference>
<dbReference type="InterPro" id="IPR028889">
    <property type="entry name" value="USP"/>
</dbReference>
<feature type="compositionally biased region" description="Polar residues" evidence="1">
    <location>
        <begin position="296"/>
        <end position="314"/>
    </location>
</feature>
<feature type="region of interest" description="Disordered" evidence="1">
    <location>
        <begin position="262"/>
        <end position="314"/>
    </location>
</feature>
<proteinExistence type="predicted"/>
<dbReference type="OrthoDB" id="2420415at2759"/>
<keyword evidence="4" id="KW-1185">Reference proteome</keyword>
<evidence type="ECO:0000259" key="2">
    <source>
        <dbReference type="PROSITE" id="PS50235"/>
    </source>
</evidence>
<dbReference type="PANTHER" id="PTHR24006:SF660">
    <property type="entry name" value="UBIQUITIN CARBOXYL-TERMINAL HYDROLASE 35"/>
    <property type="match status" value="1"/>
</dbReference>
<dbReference type="GO" id="GO:0005634">
    <property type="term" value="C:nucleus"/>
    <property type="evidence" value="ECO:0007669"/>
    <property type="project" value="TreeGrafter"/>
</dbReference>